<dbReference type="SUPFAM" id="SSF49464">
    <property type="entry name" value="Carboxypeptidase regulatory domain-like"/>
    <property type="match status" value="1"/>
</dbReference>
<name>A0A1I7BVC2_9BACT</name>
<comment type="similarity">
    <text evidence="10 11">Belongs to the TonB-dependent receptor family.</text>
</comment>
<dbReference type="PROSITE" id="PS52016">
    <property type="entry name" value="TONB_DEPENDENT_REC_3"/>
    <property type="match status" value="1"/>
</dbReference>
<evidence type="ECO:0000313" key="16">
    <source>
        <dbReference type="Proteomes" id="UP000199673"/>
    </source>
</evidence>
<dbReference type="Gene3D" id="2.170.130.10">
    <property type="entry name" value="TonB-dependent receptor, plug domain"/>
    <property type="match status" value="1"/>
</dbReference>
<dbReference type="SUPFAM" id="SSF56935">
    <property type="entry name" value="Porins"/>
    <property type="match status" value="1"/>
</dbReference>
<dbReference type="AlphaFoldDB" id="A0A1I7BVC2"/>
<keyword evidence="6 11" id="KW-0798">TonB box</keyword>
<dbReference type="STRING" id="305507.SAMN04489724_2752"/>
<dbReference type="Gene3D" id="2.40.170.20">
    <property type="entry name" value="TonB-dependent receptor, beta-barrel domain"/>
    <property type="match status" value="1"/>
</dbReference>
<keyword evidence="9 10" id="KW-0998">Cell outer membrane</keyword>
<gene>
    <name evidence="15" type="ORF">SAMN04489724_2752</name>
</gene>
<keyword evidence="4 10" id="KW-0812">Transmembrane</keyword>
<dbReference type="PANTHER" id="PTHR30069:SF29">
    <property type="entry name" value="HEMOGLOBIN AND HEMOGLOBIN-HAPTOGLOBIN-BINDING PROTEIN 1-RELATED"/>
    <property type="match status" value="1"/>
</dbReference>
<feature type="chain" id="PRO_5011688376" evidence="12">
    <location>
        <begin position="20"/>
        <end position="1057"/>
    </location>
</feature>
<dbReference type="RefSeq" id="WP_091694046.1">
    <property type="nucleotide sequence ID" value="NZ_FPBF01000003.1"/>
</dbReference>
<dbReference type="InterPro" id="IPR000531">
    <property type="entry name" value="Beta-barrel_TonB"/>
</dbReference>
<dbReference type="InterPro" id="IPR012910">
    <property type="entry name" value="Plug_dom"/>
</dbReference>
<evidence type="ECO:0000256" key="4">
    <source>
        <dbReference type="ARBA" id="ARBA00022692"/>
    </source>
</evidence>
<evidence type="ECO:0000256" key="9">
    <source>
        <dbReference type="ARBA" id="ARBA00023237"/>
    </source>
</evidence>
<sequence>MKKILLFSFLMVLTGIAWAQTRTIEGTVTSSTDGTTLPGVSVLVKGTQNGTITDIDGKYQLTVPSTGGVLVFSFVGMTSTEIAIGNQSTIDAQLADDVTQLNEVVVTALNVEREKKTLGYATQEVTSDNLRVARETNLNEALAGKVSGVQVISGSGAKFGEAAVRIRGVRGFGSSSPLYVVDGIPTADPATINMDNVQSINVLKGANASALYGSRARDGVILITMKKAKAGRMNIDFNNTTTFENVSVMPKYQNEYGGGYSQEFQTFTFNPATDDPALSGLNGALIPEFYADESWGPRMDGRQVAQWDAFTPGTDTYGQTRPWSPNPDNVKNFFNTGVALNNSLSVSKAGEGYNITATLSNVNRTGVLPNTKQEKTFLNLNATVDLAKNLTLTTLANYNRTNVFGNMTEGYQGGSIGQNFNQWFQRQLDMDLLKKYYQMPDGRYTSWNINSARNPRPLYWNSPYTEQYGNIAENTKDTYSGKFGLTYELIDGLSVSANLSRYFTSYFSDGRTASGTLNLDSYGQSKYQEKEDNYEFLAQYNKVTENFSVSALIGGNIRMEEYTSNSISTAGGLSVPNLYNISASINRPNASNYFSQRQVNSIFAQASFGWKEIVFVDGSIRRDYDSVLPETSNAFTYPAVSASFIFSELLPNTNVLSFGKLRAGYAEVGGELNPYQLDPAFSLGTPYNGNPTMTYPNSLIDPNLRASTTGALEGGIELAFLQGRIRTDFSYYYYDNTNEILSTEVPSTTGISSYTINAGKTFTRGWDATIGGTPIQTSNFNWDVNLNIARSRNVIEEIYPGIDAIQLANGFLGDRVSGGWGSISARAKVGEDWGTIIGEKFQRDEAGNILIDEDGYPMTEQNQVLGTLLPDYTGGIFNRVSYKGFELSFTIDWQIGGKIQSITNMFNAYSGLGEMTVGDNDRGTPMRDPVSEGGGLRFDGVFADGTENNVYLEASEYFKSQFGLHEAWIYDASYVKLREIRLGYSLPQSLLQRTNFVRTASFAVVANNPWLIKTNVPGLDPSQVSGDTRNSRNNGAWVDSGQLPATRSIGFDIRLGF</sequence>
<evidence type="ECO:0000256" key="10">
    <source>
        <dbReference type="PROSITE-ProRule" id="PRU01360"/>
    </source>
</evidence>
<keyword evidence="3 10" id="KW-1134">Transmembrane beta strand</keyword>
<dbReference type="InterPro" id="IPR037066">
    <property type="entry name" value="Plug_dom_sf"/>
</dbReference>
<dbReference type="GO" id="GO:0009279">
    <property type="term" value="C:cell outer membrane"/>
    <property type="evidence" value="ECO:0007669"/>
    <property type="project" value="UniProtKB-SubCell"/>
</dbReference>
<evidence type="ECO:0000256" key="11">
    <source>
        <dbReference type="RuleBase" id="RU003357"/>
    </source>
</evidence>
<feature type="domain" description="TonB-dependent receptor plug" evidence="14">
    <location>
        <begin position="116"/>
        <end position="220"/>
    </location>
</feature>
<dbReference type="Pfam" id="PF07715">
    <property type="entry name" value="Plug"/>
    <property type="match status" value="1"/>
</dbReference>
<dbReference type="InterPro" id="IPR036942">
    <property type="entry name" value="Beta-barrel_TonB_sf"/>
</dbReference>
<keyword evidence="16" id="KW-1185">Reference proteome</keyword>
<evidence type="ECO:0000259" key="14">
    <source>
        <dbReference type="Pfam" id="PF07715"/>
    </source>
</evidence>
<dbReference type="GO" id="GO:0015344">
    <property type="term" value="F:siderophore uptake transmembrane transporter activity"/>
    <property type="evidence" value="ECO:0007669"/>
    <property type="project" value="TreeGrafter"/>
</dbReference>
<organism evidence="15 16">
    <name type="scientific">Algoriphagus locisalis</name>
    <dbReference type="NCBI Taxonomy" id="305507"/>
    <lineage>
        <taxon>Bacteria</taxon>
        <taxon>Pseudomonadati</taxon>
        <taxon>Bacteroidota</taxon>
        <taxon>Cytophagia</taxon>
        <taxon>Cytophagales</taxon>
        <taxon>Cyclobacteriaceae</taxon>
        <taxon>Algoriphagus</taxon>
    </lineage>
</organism>
<evidence type="ECO:0000256" key="2">
    <source>
        <dbReference type="ARBA" id="ARBA00022448"/>
    </source>
</evidence>
<evidence type="ECO:0000256" key="3">
    <source>
        <dbReference type="ARBA" id="ARBA00022452"/>
    </source>
</evidence>
<dbReference type="InterPro" id="IPR039426">
    <property type="entry name" value="TonB-dep_rcpt-like"/>
</dbReference>
<dbReference type="Pfam" id="PF13715">
    <property type="entry name" value="CarbopepD_reg_2"/>
    <property type="match status" value="1"/>
</dbReference>
<evidence type="ECO:0000256" key="5">
    <source>
        <dbReference type="ARBA" id="ARBA00022729"/>
    </source>
</evidence>
<feature type="signal peptide" evidence="12">
    <location>
        <begin position="1"/>
        <end position="19"/>
    </location>
</feature>
<accession>A0A1I7BVC2</accession>
<evidence type="ECO:0000256" key="8">
    <source>
        <dbReference type="ARBA" id="ARBA00023170"/>
    </source>
</evidence>
<keyword evidence="2 10" id="KW-0813">Transport</keyword>
<dbReference type="InterPro" id="IPR008969">
    <property type="entry name" value="CarboxyPept-like_regulatory"/>
</dbReference>
<evidence type="ECO:0000256" key="12">
    <source>
        <dbReference type="SAM" id="SignalP"/>
    </source>
</evidence>
<keyword evidence="8" id="KW-0675">Receptor</keyword>
<dbReference type="GO" id="GO:0044718">
    <property type="term" value="P:siderophore transmembrane transport"/>
    <property type="evidence" value="ECO:0007669"/>
    <property type="project" value="TreeGrafter"/>
</dbReference>
<dbReference type="InterPro" id="IPR023996">
    <property type="entry name" value="TonB-dep_OMP_SusC/RagA"/>
</dbReference>
<dbReference type="PANTHER" id="PTHR30069">
    <property type="entry name" value="TONB-DEPENDENT OUTER MEMBRANE RECEPTOR"/>
    <property type="match status" value="1"/>
</dbReference>
<dbReference type="Proteomes" id="UP000199673">
    <property type="component" value="Unassembled WGS sequence"/>
</dbReference>
<reference evidence="16" key="1">
    <citation type="submission" date="2016-10" db="EMBL/GenBank/DDBJ databases">
        <authorList>
            <person name="Varghese N."/>
            <person name="Submissions S."/>
        </authorList>
    </citation>
    <scope>NUCLEOTIDE SEQUENCE [LARGE SCALE GENOMIC DNA]</scope>
    <source>
        <strain evidence="16">DSM 23445</strain>
    </source>
</reference>
<dbReference type="NCBIfam" id="TIGR04056">
    <property type="entry name" value="OMP_RagA_SusC"/>
    <property type="match status" value="1"/>
</dbReference>
<feature type="domain" description="TonB-dependent receptor-like beta-barrel" evidence="13">
    <location>
        <begin position="440"/>
        <end position="789"/>
    </location>
</feature>
<dbReference type="Gene3D" id="2.60.40.1120">
    <property type="entry name" value="Carboxypeptidase-like, regulatory domain"/>
    <property type="match status" value="1"/>
</dbReference>
<keyword evidence="5 12" id="KW-0732">Signal</keyword>
<comment type="subcellular location">
    <subcellularLocation>
        <location evidence="1 10">Cell outer membrane</location>
        <topology evidence="1 10">Multi-pass membrane protein</topology>
    </subcellularLocation>
</comment>
<dbReference type="EMBL" id="FPBF01000003">
    <property type="protein sequence ID" value="SFT91146.1"/>
    <property type="molecule type" value="Genomic_DNA"/>
</dbReference>
<evidence type="ECO:0000313" key="15">
    <source>
        <dbReference type="EMBL" id="SFT91146.1"/>
    </source>
</evidence>
<evidence type="ECO:0000256" key="1">
    <source>
        <dbReference type="ARBA" id="ARBA00004571"/>
    </source>
</evidence>
<dbReference type="Pfam" id="PF00593">
    <property type="entry name" value="TonB_dep_Rec_b-barrel"/>
    <property type="match status" value="1"/>
</dbReference>
<evidence type="ECO:0000259" key="13">
    <source>
        <dbReference type="Pfam" id="PF00593"/>
    </source>
</evidence>
<keyword evidence="7 10" id="KW-0472">Membrane</keyword>
<dbReference type="OrthoDB" id="9768177at2"/>
<evidence type="ECO:0000256" key="7">
    <source>
        <dbReference type="ARBA" id="ARBA00023136"/>
    </source>
</evidence>
<evidence type="ECO:0000256" key="6">
    <source>
        <dbReference type="ARBA" id="ARBA00023077"/>
    </source>
</evidence>
<proteinExistence type="inferred from homology"/>
<protein>
    <submittedName>
        <fullName evidence="15">TonB-linked outer membrane protein, SusC/RagA family</fullName>
    </submittedName>
</protein>